<organism evidence="1">
    <name type="scientific">Tanacetum cinerariifolium</name>
    <name type="common">Dalmatian daisy</name>
    <name type="synonym">Chrysanthemum cinerariifolium</name>
    <dbReference type="NCBI Taxonomy" id="118510"/>
    <lineage>
        <taxon>Eukaryota</taxon>
        <taxon>Viridiplantae</taxon>
        <taxon>Streptophyta</taxon>
        <taxon>Embryophyta</taxon>
        <taxon>Tracheophyta</taxon>
        <taxon>Spermatophyta</taxon>
        <taxon>Magnoliopsida</taxon>
        <taxon>eudicotyledons</taxon>
        <taxon>Gunneridae</taxon>
        <taxon>Pentapetalae</taxon>
        <taxon>asterids</taxon>
        <taxon>campanulids</taxon>
        <taxon>Asterales</taxon>
        <taxon>Asteraceae</taxon>
        <taxon>Asteroideae</taxon>
        <taxon>Anthemideae</taxon>
        <taxon>Anthemidinae</taxon>
        <taxon>Tanacetum</taxon>
    </lineage>
</organism>
<name>A0A699UVF9_TANCI</name>
<gene>
    <name evidence="1" type="ORF">Tci_895793</name>
</gene>
<protein>
    <submittedName>
        <fullName evidence="1">Uncharacterized protein</fullName>
    </submittedName>
</protein>
<dbReference type="EMBL" id="BKCJ011347717">
    <property type="protein sequence ID" value="GFD23824.1"/>
    <property type="molecule type" value="Genomic_DNA"/>
</dbReference>
<feature type="non-terminal residue" evidence="1">
    <location>
        <position position="1"/>
    </location>
</feature>
<evidence type="ECO:0000313" key="1">
    <source>
        <dbReference type="EMBL" id="GFD23824.1"/>
    </source>
</evidence>
<feature type="non-terminal residue" evidence="1">
    <location>
        <position position="151"/>
    </location>
</feature>
<comment type="caution">
    <text evidence="1">The sequence shown here is derived from an EMBL/GenBank/DDBJ whole genome shotgun (WGS) entry which is preliminary data.</text>
</comment>
<reference evidence="1" key="1">
    <citation type="journal article" date="2019" name="Sci. Rep.">
        <title>Draft genome of Tanacetum cinerariifolium, the natural source of mosquito coil.</title>
        <authorList>
            <person name="Yamashiro T."/>
            <person name="Shiraishi A."/>
            <person name="Satake H."/>
            <person name="Nakayama K."/>
        </authorList>
    </citation>
    <scope>NUCLEOTIDE SEQUENCE</scope>
</reference>
<proteinExistence type="predicted"/>
<accession>A0A699UVF9</accession>
<dbReference type="AlphaFoldDB" id="A0A699UVF9"/>
<sequence>VEEEKLDEEKTNEEEEVNELYDDVNINLEGKDTEMIDALLTNVQATQVVEDTHVIMTVVTPKAQQQSSSVLSGFISNMLNPNPYTDRVKALEDDFLEFKQTNLFVEDVSSIPCIVDTYLANKMNEAIKIVVQLQSDRLRDEAQAENEDFIN</sequence>